<evidence type="ECO:0000256" key="2">
    <source>
        <dbReference type="SAM" id="MobiDB-lite"/>
    </source>
</evidence>
<accession>A0A9K3CTR4</accession>
<feature type="region of interest" description="Disordered" evidence="2">
    <location>
        <begin position="1"/>
        <end position="23"/>
    </location>
</feature>
<feature type="compositionally biased region" description="Low complexity" evidence="2">
    <location>
        <begin position="1494"/>
        <end position="1509"/>
    </location>
</feature>
<keyword evidence="1" id="KW-0945">Host-virus interaction</keyword>
<feature type="region of interest" description="Disordered" evidence="2">
    <location>
        <begin position="129"/>
        <end position="148"/>
    </location>
</feature>
<gene>
    <name evidence="3" type="ORF">KIPB_001677</name>
    <name evidence="4" type="ORF">KIPB_002985</name>
</gene>
<evidence type="ECO:0000313" key="3">
    <source>
        <dbReference type="EMBL" id="GIQ80817.1"/>
    </source>
</evidence>
<evidence type="ECO:0000313" key="5">
    <source>
        <dbReference type="Proteomes" id="UP000265618"/>
    </source>
</evidence>
<feature type="compositionally biased region" description="Low complexity" evidence="2">
    <location>
        <begin position="1603"/>
        <end position="1614"/>
    </location>
</feature>
<evidence type="ECO:0000256" key="1">
    <source>
        <dbReference type="ARBA" id="ARBA00022581"/>
    </source>
</evidence>
<feature type="compositionally biased region" description="Basic and acidic residues" evidence="2">
    <location>
        <begin position="1459"/>
        <end position="1492"/>
    </location>
</feature>
<feature type="compositionally biased region" description="Low complexity" evidence="2">
    <location>
        <begin position="1573"/>
        <end position="1585"/>
    </location>
</feature>
<dbReference type="EMBL" id="BDIP01000539">
    <property type="protein sequence ID" value="GIQ81940.1"/>
    <property type="molecule type" value="Genomic_DNA"/>
</dbReference>
<dbReference type="EMBL" id="BDIP01000248">
    <property type="protein sequence ID" value="GIQ80817.1"/>
    <property type="molecule type" value="Genomic_DNA"/>
</dbReference>
<dbReference type="Proteomes" id="UP000265618">
    <property type="component" value="Unassembled WGS sequence"/>
</dbReference>
<dbReference type="PANTHER" id="PTHR13037">
    <property type="entry name" value="FORMIN"/>
    <property type="match status" value="1"/>
</dbReference>
<protein>
    <submittedName>
        <fullName evidence="4">Uncharacterized protein</fullName>
    </submittedName>
</protein>
<feature type="compositionally biased region" description="Polar residues" evidence="2">
    <location>
        <begin position="55"/>
        <end position="64"/>
    </location>
</feature>
<feature type="compositionally biased region" description="Polar residues" evidence="2">
    <location>
        <begin position="1515"/>
        <end position="1537"/>
    </location>
</feature>
<feature type="compositionally biased region" description="Gly residues" evidence="2">
    <location>
        <begin position="70"/>
        <end position="84"/>
    </location>
</feature>
<reference evidence="4 5" key="2">
    <citation type="journal article" date="2018" name="PLoS ONE">
        <title>The draft genome of Kipferlia bialata reveals reductive genome evolution in fornicate parasites.</title>
        <authorList>
            <person name="Tanifuji G."/>
            <person name="Takabayashi S."/>
            <person name="Kume K."/>
            <person name="Takagi M."/>
            <person name="Nakayama T."/>
            <person name="Kamikawa R."/>
            <person name="Inagaki Y."/>
            <person name="Hashimoto T."/>
        </authorList>
    </citation>
    <scope>NUCLEOTIDE SEQUENCE [LARGE SCALE GENOMIC DNA]</scope>
    <source>
        <strain evidence="4">NY0173</strain>
    </source>
</reference>
<feature type="region of interest" description="Disordered" evidence="2">
    <location>
        <begin position="39"/>
        <end position="123"/>
    </location>
</feature>
<keyword evidence="5" id="KW-1185">Reference proteome</keyword>
<evidence type="ECO:0000313" key="4">
    <source>
        <dbReference type="EMBL" id="GIQ81940.1"/>
    </source>
</evidence>
<feature type="region of interest" description="Disordered" evidence="2">
    <location>
        <begin position="1459"/>
        <end position="1628"/>
    </location>
</feature>
<proteinExistence type="predicted"/>
<name>A0A9K3CTR4_9EUKA</name>
<organism evidence="4 5">
    <name type="scientific">Kipferlia bialata</name>
    <dbReference type="NCBI Taxonomy" id="797122"/>
    <lineage>
        <taxon>Eukaryota</taxon>
        <taxon>Metamonada</taxon>
        <taxon>Carpediemonas-like organisms</taxon>
        <taxon>Kipferlia</taxon>
    </lineage>
</organism>
<dbReference type="PANTHER" id="PTHR13037:SF24">
    <property type="entry name" value="POLYCOMB PROTEIN PCL-RELATED"/>
    <property type="match status" value="1"/>
</dbReference>
<reference evidence="4" key="1">
    <citation type="submission" date="2016-10" db="EMBL/GenBank/DDBJ databases">
        <authorList>
            <person name="Tanifuji G."/>
            <person name="Kume K."/>
            <person name="Nakayama T."/>
            <person name="Takabayashi S."/>
            <person name="Hashimoto T."/>
        </authorList>
    </citation>
    <scope>NUCLEOTIDE SEQUENCE</scope>
    <source>
        <strain evidence="4">NY0173</strain>
    </source>
</reference>
<sequence>MQGPSKVPIPPYGSVTPVVSNTSMAPGGVSSTAPVVPTHVSDPAVETGSVPDGVSSVTQASQQPVFGFVGSSGTGGTGESGGGQPVNPPPPSVVSQPSQRVSETGAGAGDVPMGSGGVATPTVPMPMPVSDSNSGAQGGVPGGDVDMTGSATPAANVNVTGTGKGGVDAPPTLPSETVPIPQDPAPLPLPLQSSAPRHPLLTVMLNVDLSLCTMHGSVSFDVQGMTPCPVSAPSSLCLLSPLVAVTGVLLDGQPPSKPARLTVGEASGEGSDVSVQPVAKGIGTGGYSETAMQDKLWTHHGRRQAAGDVLVPLDPGALPRQVEVAFTLHDSGSRALPLFHRYVGARSHESRAYFLPPDLPACLFPLPLPWANTPVECRLEVSMVSPHPAVVVASGTLLTCGEVDARQPSLPRPFLYQCGPCLARHIGVVCGPFDPYPAQEGTSDARLTYAPLSDTKHDAQAVEAVCERIPQSFKWLCSRIGAPPLAMTLLFVPIPTPRVYHSVILIPTAMLPAVHLDARAAEVPDHACRAAFRRDVVLCMCRHLFGVVVPPVSVSETSAVHTLAAILFHQYCGHVFGSNEASVERYRFGLRASLLGDATRLPLWGVSKRASTRVTGDALMGCADIPFAHTPRDMRSHSFAKEASLAATLLALPCAADILATVADIYSKHAPTAKPLSAHQVGQALKEHRADPAAAVYDAVGTSAMLTACSVSVRLEDDTDEGGNRVNVSSVQIGDPKGLPIHVPAKVVLLDGVEYRVSLNLKGVGTRNSCKVRSRTAQSRKKGTLFDASNNPARAFLDVPIPQPLTADLGKYRFVSVDPDLSCPLVRWRVDQGASAYGIQLIMEASSTAQMRALDNLAGQGRLRSGSLKDAVLQTLPKIVSGSVACYSVVRQCALLHVLISTRLEHLKTLLAFVRPPAPKPSAFDSQVLCALIEAASLSRELNVTPIDAANLLTNTVPGWLSGSQGSPIPVHVVALALGRLKTKPPHFRAFYTRVLDAIEHCALASLALPSSADPVRCAVCQSYANLILGGVSVAGGERDGGVDVASKCMVGLAQGLQLGCVVSSAALKLLTAVAVLQGAAQATGSDAVRVAGLHNSEARALASAMRREVAPSYVEALGEAWDVVLQTMDAYDACAQAQDRQGKRQAKTPNTVLDSPAADPAVSLRCLVLLAALDAVASAPSVEQRHAAHECVCVMLVDPAVLSRVGLVQCCRAGQAVAEADQSLGGMTQVELACMLRCVPALGVVDKAGLPVPAPCPVCFCGSGCTCSTYRSCLNPDTPHTNPHRIFLSLLQGGHLPALTAALAAVYGDVSVPFILAPPPITTSVQVKPPQTLLEETPSLTQLAVTQPGIADAVPVPPPVLSEAALKKQAEAERDAVEEQRALVLGTGTGMDPLSLQPPPKAVRTEIKEAERMMSLRLIKDSDQMVMHLTVSKKELLKVLKSHGKSIRISCAKVAKEREERDAKAKAKALEDKARQEARRAQEREAARQREMLGLPPIGISPGPLSLGTALRGNGQSALSSSLRGPSPSVPHSLSIPSAPRPPQPMVLSLNVSGTPAHTAPMVPIPTPTPTHPGSLSLSLGGPSPHAPPPPIPPSCPPMGISLGSTPSLSLSLGGLGTPGSLHPKPQ</sequence>
<feature type="compositionally biased region" description="Pro residues" evidence="2">
    <location>
        <begin position="1586"/>
        <end position="1598"/>
    </location>
</feature>
<comment type="caution">
    <text evidence="4">The sequence shown here is derived from an EMBL/GenBank/DDBJ whole genome shotgun (WGS) entry which is preliminary data.</text>
</comment>